<evidence type="ECO:0000259" key="7">
    <source>
        <dbReference type="PROSITE" id="PS51394"/>
    </source>
</evidence>
<dbReference type="Proteomes" id="UP000504637">
    <property type="component" value="Unplaced"/>
</dbReference>
<evidence type="ECO:0000259" key="8">
    <source>
        <dbReference type="PROSITE" id="PS51396"/>
    </source>
</evidence>
<dbReference type="PANTHER" id="PTHR19849">
    <property type="entry name" value="PHOSPHOLIPASE A-2-ACTIVATING PROTEIN"/>
    <property type="match status" value="1"/>
</dbReference>
<dbReference type="SUPFAM" id="SSF48371">
    <property type="entry name" value="ARM repeat"/>
    <property type="match status" value="1"/>
</dbReference>
<dbReference type="PROSITE" id="PS51394">
    <property type="entry name" value="PFU"/>
    <property type="match status" value="1"/>
</dbReference>
<dbReference type="GO" id="GO:0010992">
    <property type="term" value="P:ubiquitin recycling"/>
    <property type="evidence" value="ECO:0007669"/>
    <property type="project" value="TreeGrafter"/>
</dbReference>
<dbReference type="PROSITE" id="PS50082">
    <property type="entry name" value="WD_REPEATS_2"/>
    <property type="match status" value="4"/>
</dbReference>
<evidence type="ECO:0000313" key="9">
    <source>
        <dbReference type="Proteomes" id="UP000504637"/>
    </source>
</evidence>
<dbReference type="GO" id="GO:0005634">
    <property type="term" value="C:nucleus"/>
    <property type="evidence" value="ECO:0007669"/>
    <property type="project" value="TreeGrafter"/>
</dbReference>
<dbReference type="AlphaFoldDB" id="A0A6J3M340"/>
<feature type="repeat" description="WD" evidence="5">
    <location>
        <begin position="11"/>
        <end position="43"/>
    </location>
</feature>
<feature type="repeat" description="WD" evidence="5">
    <location>
        <begin position="106"/>
        <end position="147"/>
    </location>
</feature>
<evidence type="ECO:0000256" key="1">
    <source>
        <dbReference type="ARBA" id="ARBA00004496"/>
    </source>
</evidence>
<feature type="repeat" description="WD" evidence="5">
    <location>
        <begin position="188"/>
        <end position="233"/>
    </location>
</feature>
<reference evidence="10" key="2">
    <citation type="submission" date="2020-04" db="EMBL/GenBank/DDBJ databases">
        <authorList>
            <consortium name="NCBI Genome Project"/>
        </authorList>
    </citation>
    <scope>NUCLEOTIDE SEQUENCE</scope>
    <source>
        <strain evidence="10">CBS 342.82</strain>
    </source>
</reference>
<evidence type="ECO:0000313" key="10">
    <source>
        <dbReference type="RefSeq" id="XP_033459441.1"/>
    </source>
</evidence>
<dbReference type="Gene3D" id="2.130.10.10">
    <property type="entry name" value="YVTN repeat-like/Quinoprotein amine dehydrogenase"/>
    <property type="match status" value="1"/>
</dbReference>
<dbReference type="Gene3D" id="3.10.20.870">
    <property type="entry name" value="PFU (PLAA family ubiquitin binding), C-terminal domain"/>
    <property type="match status" value="1"/>
</dbReference>
<protein>
    <submittedName>
        <fullName evidence="10">PFU-domain-containing protein</fullName>
    </submittedName>
</protein>
<organism evidence="10">
    <name type="scientific">Dissoconium aciculare CBS 342.82</name>
    <dbReference type="NCBI Taxonomy" id="1314786"/>
    <lineage>
        <taxon>Eukaryota</taxon>
        <taxon>Fungi</taxon>
        <taxon>Dikarya</taxon>
        <taxon>Ascomycota</taxon>
        <taxon>Pezizomycotina</taxon>
        <taxon>Dothideomycetes</taxon>
        <taxon>Dothideomycetidae</taxon>
        <taxon>Mycosphaerellales</taxon>
        <taxon>Dissoconiaceae</taxon>
        <taxon>Dissoconium</taxon>
    </lineage>
</organism>
<dbReference type="SMART" id="SM00320">
    <property type="entry name" value="WD40"/>
    <property type="match status" value="6"/>
</dbReference>
<dbReference type="InterPro" id="IPR013535">
    <property type="entry name" value="PUL_dom"/>
</dbReference>
<proteinExistence type="predicted"/>
<evidence type="ECO:0000256" key="6">
    <source>
        <dbReference type="SAM" id="MobiDB-lite"/>
    </source>
</evidence>
<comment type="subcellular location">
    <subcellularLocation>
        <location evidence="1">Cytoplasm</location>
    </subcellularLocation>
</comment>
<dbReference type="OrthoDB" id="10265988at2759"/>
<dbReference type="PROSITE" id="PS51396">
    <property type="entry name" value="PUL"/>
    <property type="match status" value="1"/>
</dbReference>
<keyword evidence="2" id="KW-0963">Cytoplasm</keyword>
<dbReference type="PROSITE" id="PS50294">
    <property type="entry name" value="WD_REPEATS_REGION"/>
    <property type="match status" value="3"/>
</dbReference>
<dbReference type="Gene3D" id="1.25.10.10">
    <property type="entry name" value="Leucine-rich Repeat Variant"/>
    <property type="match status" value="1"/>
</dbReference>
<dbReference type="InterPro" id="IPR001680">
    <property type="entry name" value="WD40_rpt"/>
</dbReference>
<dbReference type="InterPro" id="IPR016024">
    <property type="entry name" value="ARM-type_fold"/>
</dbReference>
<dbReference type="Pfam" id="PF00400">
    <property type="entry name" value="WD40"/>
    <property type="match status" value="5"/>
</dbReference>
<keyword evidence="4" id="KW-0677">Repeat</keyword>
<sequence length="782" mass="85113">MAGDFRLSAALQGHEEDVRAVVWPSRNTLFSASRDNTVRQWQLTAPKPPTYDDCIVLQGSHWYNGIAFAPPSKQYPNGAIAAGGKETFVFVKHVGQSLEEDPHRLLIGHAGNITCVAFSEDGSKVISGGWDSQAFVWDVEAGNVTAELEGHGGPVWGILVYDARFILTACADKVIRLFDINGKSLQAFQGHTDVVRCFVKLPDGHASGAAIASAGNDEVIRLWTLDGKQAAVLEGHNAYIYSLAILPNGDIVSSSEDRTVKIWRNAQCIQTISHPAISIWTVAACPETGDIVSGASDNVVRLFSRDPERQADPQVLKEFDERNRMYAIPAETATQGQPFEKETLPGPEELQSKVGDRDGQQLFIRENDGSVTAHLWSASTSQWNLIGTVVSGEGSGSSKKVYEGKEYDYVFDIDIEDGKPPLKLPYNLTENAWDAARKFLERNELPLSYYEQVANWLTENTRGAKFGRDTAPSQQAPSQGHDAWGTEKRYRPGDAGPTSSGSLPQRKYLDIIEGNPLNAINLICKKTDELKSSGDITAEQSLQSDDVQALQALSTQLQNKTDPKPTAAQTSPLFKVATQWPTKSRVPAVGVLALCAVSPDFVNTASNGTVIETLSSANLFAPRQETANNVVHAIRLLVNLFKSDPGRHVIAESFDNILSLIRPYATEPESPAQAKALATLYVNLAVLLISDSKPSNATIKAKALLTDIAVLLECENPHAAADAEILSRALIALGTLLFLSDQFRRELKPGVAGSLHFVATKPLAKSSEMVQRVLQELRDLLR</sequence>
<dbReference type="RefSeq" id="XP_033459441.1">
    <property type="nucleotide sequence ID" value="XM_033605052.1"/>
</dbReference>
<dbReference type="InterPro" id="IPR015943">
    <property type="entry name" value="WD40/YVTN_repeat-like_dom_sf"/>
</dbReference>
<dbReference type="Pfam" id="PF08324">
    <property type="entry name" value="PUL"/>
    <property type="match status" value="1"/>
</dbReference>
<dbReference type="GO" id="GO:0043130">
    <property type="term" value="F:ubiquitin binding"/>
    <property type="evidence" value="ECO:0007669"/>
    <property type="project" value="TreeGrafter"/>
</dbReference>
<feature type="region of interest" description="Disordered" evidence="6">
    <location>
        <begin position="464"/>
        <end position="506"/>
    </location>
</feature>
<feature type="repeat" description="WD" evidence="5">
    <location>
        <begin position="233"/>
        <end position="263"/>
    </location>
</feature>
<keyword evidence="9" id="KW-1185">Reference proteome</keyword>
<reference evidence="10" key="3">
    <citation type="submission" date="2025-08" db="UniProtKB">
        <authorList>
            <consortium name="RefSeq"/>
        </authorList>
    </citation>
    <scope>IDENTIFICATION</scope>
    <source>
        <strain evidence="10">CBS 342.82</strain>
    </source>
</reference>
<dbReference type="InterPro" id="IPR015155">
    <property type="entry name" value="PFU"/>
</dbReference>
<dbReference type="InterPro" id="IPR011989">
    <property type="entry name" value="ARM-like"/>
</dbReference>
<dbReference type="SUPFAM" id="SSF50978">
    <property type="entry name" value="WD40 repeat-like"/>
    <property type="match status" value="1"/>
</dbReference>
<dbReference type="GO" id="GO:0005737">
    <property type="term" value="C:cytoplasm"/>
    <property type="evidence" value="ECO:0007669"/>
    <property type="project" value="UniProtKB-SubCell"/>
</dbReference>
<dbReference type="CDD" id="cd00200">
    <property type="entry name" value="WD40"/>
    <property type="match status" value="1"/>
</dbReference>
<evidence type="ECO:0000256" key="2">
    <source>
        <dbReference type="ARBA" id="ARBA00022490"/>
    </source>
</evidence>
<accession>A0A6J3M340</accession>
<gene>
    <name evidence="10" type="ORF">K489DRAFT_381163</name>
</gene>
<evidence type="ECO:0000256" key="3">
    <source>
        <dbReference type="ARBA" id="ARBA00022574"/>
    </source>
</evidence>
<evidence type="ECO:0000256" key="4">
    <source>
        <dbReference type="ARBA" id="ARBA00022737"/>
    </source>
</evidence>
<feature type="domain" description="PFU" evidence="7">
    <location>
        <begin position="375"/>
        <end position="471"/>
    </location>
</feature>
<dbReference type="Pfam" id="PF09070">
    <property type="entry name" value="PFU"/>
    <property type="match status" value="1"/>
</dbReference>
<reference evidence="10" key="1">
    <citation type="submission" date="2020-01" db="EMBL/GenBank/DDBJ databases">
        <authorList>
            <consortium name="DOE Joint Genome Institute"/>
            <person name="Haridas S."/>
            <person name="Albert R."/>
            <person name="Binder M."/>
            <person name="Bloem J."/>
            <person name="Labutti K."/>
            <person name="Salamov A."/>
            <person name="Andreopoulos B."/>
            <person name="Baker S.E."/>
            <person name="Barry K."/>
            <person name="Bills G."/>
            <person name="Bluhm B.H."/>
            <person name="Cannon C."/>
            <person name="Castanera R."/>
            <person name="Culley D.E."/>
            <person name="Daum C."/>
            <person name="Ezra D."/>
            <person name="Gonzalez J.B."/>
            <person name="Henrissat B."/>
            <person name="Kuo A."/>
            <person name="Liang C."/>
            <person name="Lipzen A."/>
            <person name="Lutzoni F."/>
            <person name="Magnuson J."/>
            <person name="Mondo S."/>
            <person name="Nolan M."/>
            <person name="Ohm R."/>
            <person name="Pangilinan J."/>
            <person name="Park H.-J."/>
            <person name="Ramirez L."/>
            <person name="Alfaro M."/>
            <person name="Sun H."/>
            <person name="Tritt A."/>
            <person name="Yoshinaga Y."/>
            <person name="Zwiers L.-H."/>
            <person name="Turgeon B.G."/>
            <person name="Goodwin S.B."/>
            <person name="Spatafora J.W."/>
            <person name="Crous P.W."/>
            <person name="Grigoriev I.V."/>
        </authorList>
    </citation>
    <scope>NUCLEOTIDE SEQUENCE</scope>
    <source>
        <strain evidence="10">CBS 342.82</strain>
    </source>
</reference>
<feature type="domain" description="PUL" evidence="8">
    <location>
        <begin position="501"/>
        <end position="780"/>
    </location>
</feature>
<dbReference type="PROSITE" id="PS00678">
    <property type="entry name" value="WD_REPEATS_1"/>
    <property type="match status" value="1"/>
</dbReference>
<dbReference type="InterPro" id="IPR038122">
    <property type="entry name" value="PFU_sf"/>
</dbReference>
<dbReference type="InterPro" id="IPR019775">
    <property type="entry name" value="WD40_repeat_CS"/>
</dbReference>
<keyword evidence="3 5" id="KW-0853">WD repeat</keyword>
<dbReference type="GO" id="GO:0043161">
    <property type="term" value="P:proteasome-mediated ubiquitin-dependent protein catabolic process"/>
    <property type="evidence" value="ECO:0007669"/>
    <property type="project" value="TreeGrafter"/>
</dbReference>
<dbReference type="GeneID" id="54362852"/>
<dbReference type="InterPro" id="IPR036322">
    <property type="entry name" value="WD40_repeat_dom_sf"/>
</dbReference>
<feature type="region of interest" description="Disordered" evidence="6">
    <location>
        <begin position="334"/>
        <end position="353"/>
    </location>
</feature>
<dbReference type="PANTHER" id="PTHR19849:SF0">
    <property type="entry name" value="PHOSPHOLIPASE A-2-ACTIVATING PROTEIN"/>
    <property type="match status" value="1"/>
</dbReference>
<name>A0A6J3M340_9PEZI</name>
<evidence type="ECO:0000256" key="5">
    <source>
        <dbReference type="PROSITE-ProRule" id="PRU00221"/>
    </source>
</evidence>